<dbReference type="AlphaFoldDB" id="A0A822XUM6"/>
<feature type="signal peptide" evidence="6">
    <location>
        <begin position="1"/>
        <end position="23"/>
    </location>
</feature>
<comment type="subcellular location">
    <subcellularLocation>
        <location evidence="1">Membrane</location>
    </subcellularLocation>
</comment>
<evidence type="ECO:0000256" key="3">
    <source>
        <dbReference type="ARBA" id="ARBA00022729"/>
    </source>
</evidence>
<evidence type="ECO:0000256" key="2">
    <source>
        <dbReference type="ARBA" id="ARBA00022448"/>
    </source>
</evidence>
<evidence type="ECO:0000256" key="4">
    <source>
        <dbReference type="ARBA" id="ARBA00023136"/>
    </source>
</evidence>
<dbReference type="PROSITE" id="PS50836">
    <property type="entry name" value="DOMON"/>
    <property type="match status" value="1"/>
</dbReference>
<evidence type="ECO:0000313" key="9">
    <source>
        <dbReference type="Proteomes" id="UP000607653"/>
    </source>
</evidence>
<dbReference type="PANTHER" id="PTHR23130:SF171">
    <property type="entry name" value="OS01G0895300 PROTEIN"/>
    <property type="match status" value="1"/>
</dbReference>
<feature type="compositionally biased region" description="Low complexity" evidence="5">
    <location>
        <begin position="194"/>
        <end position="210"/>
    </location>
</feature>
<protein>
    <recommendedName>
        <fullName evidence="7">DOMON domain-containing protein</fullName>
    </recommendedName>
</protein>
<dbReference type="PANTHER" id="PTHR23130">
    <property type="entry name" value="CYTOCHROME B561 AND DOMON DOMAIN-CONTAINING PROTEIN"/>
    <property type="match status" value="1"/>
</dbReference>
<evidence type="ECO:0000313" key="8">
    <source>
        <dbReference type="EMBL" id="DAD25334.1"/>
    </source>
</evidence>
<dbReference type="Proteomes" id="UP000607653">
    <property type="component" value="Unassembled WGS sequence"/>
</dbReference>
<evidence type="ECO:0000259" key="7">
    <source>
        <dbReference type="PROSITE" id="PS50836"/>
    </source>
</evidence>
<dbReference type="EMBL" id="DUZY01000001">
    <property type="protein sequence ID" value="DAD25334.1"/>
    <property type="molecule type" value="Genomic_DNA"/>
</dbReference>
<dbReference type="InterPro" id="IPR005018">
    <property type="entry name" value="DOMON_domain"/>
</dbReference>
<gene>
    <name evidence="8" type="ORF">HUJ06_026798</name>
</gene>
<accession>A0A822XUM6</accession>
<organism evidence="8 9">
    <name type="scientific">Nelumbo nucifera</name>
    <name type="common">Sacred lotus</name>
    <dbReference type="NCBI Taxonomy" id="4432"/>
    <lineage>
        <taxon>Eukaryota</taxon>
        <taxon>Viridiplantae</taxon>
        <taxon>Streptophyta</taxon>
        <taxon>Embryophyta</taxon>
        <taxon>Tracheophyta</taxon>
        <taxon>Spermatophyta</taxon>
        <taxon>Magnoliopsida</taxon>
        <taxon>Proteales</taxon>
        <taxon>Nelumbonaceae</taxon>
        <taxon>Nelumbo</taxon>
    </lineage>
</organism>
<keyword evidence="9" id="KW-1185">Reference proteome</keyword>
<keyword evidence="3 6" id="KW-0732">Signal</keyword>
<sequence length="244" mass="26505">MKISLIATFFFFFFLGFSSLVKSQTDSCTSTLNLTGIPFLTTSLSCQSVWKSQDFILRYEQIEPSLWNFILSAPNTNSYVAIGFSDDGKMVGSSSIVGWVPAAGKGVIKQYYLGGTSPKDCLPDKGALKVANETILSQSSRLYLAFRLNTDQPKPRLIYAVGPKGKLPSSSNYLLSEHQSETSRLLDFGTAAGKSKSQSPSSSPSQSPSSNPTSQAAGKSKSQKAQVQVHHKAQVQIQHHRVQV</sequence>
<keyword evidence="2" id="KW-0813">Transport</keyword>
<reference evidence="8 9" key="1">
    <citation type="journal article" date="2020" name="Mol. Biol. Evol.">
        <title>Distinct Expression and Methylation Patterns for Genes with Different Fates following a Single Whole-Genome Duplication in Flowering Plants.</title>
        <authorList>
            <person name="Shi T."/>
            <person name="Rahmani R.S."/>
            <person name="Gugger P.F."/>
            <person name="Wang M."/>
            <person name="Li H."/>
            <person name="Zhang Y."/>
            <person name="Li Z."/>
            <person name="Wang Q."/>
            <person name="Van de Peer Y."/>
            <person name="Marchal K."/>
            <person name="Chen J."/>
        </authorList>
    </citation>
    <scope>NUCLEOTIDE SEQUENCE [LARGE SCALE GENOMIC DNA]</scope>
    <source>
        <tissue evidence="8">Leaf</tissue>
    </source>
</reference>
<dbReference type="GO" id="GO:0016020">
    <property type="term" value="C:membrane"/>
    <property type="evidence" value="ECO:0007669"/>
    <property type="project" value="UniProtKB-SubCell"/>
</dbReference>
<keyword evidence="4" id="KW-0472">Membrane</keyword>
<feature type="domain" description="DOMON" evidence="7">
    <location>
        <begin position="53"/>
        <end position="162"/>
    </location>
</feature>
<evidence type="ECO:0000256" key="1">
    <source>
        <dbReference type="ARBA" id="ARBA00004370"/>
    </source>
</evidence>
<evidence type="ECO:0000256" key="5">
    <source>
        <dbReference type="SAM" id="MobiDB-lite"/>
    </source>
</evidence>
<dbReference type="InterPro" id="IPR045266">
    <property type="entry name" value="DOH_DOMON"/>
</dbReference>
<feature type="chain" id="PRO_5032822138" description="DOMON domain-containing protein" evidence="6">
    <location>
        <begin position="24"/>
        <end position="244"/>
    </location>
</feature>
<name>A0A822XUM6_NELNU</name>
<feature type="compositionally biased region" description="Basic residues" evidence="5">
    <location>
        <begin position="229"/>
        <end position="244"/>
    </location>
</feature>
<proteinExistence type="predicted"/>
<evidence type="ECO:0000256" key="6">
    <source>
        <dbReference type="SAM" id="SignalP"/>
    </source>
</evidence>
<comment type="caution">
    <text evidence="8">The sequence shown here is derived from an EMBL/GenBank/DDBJ whole genome shotgun (WGS) entry which is preliminary data.</text>
</comment>
<feature type="region of interest" description="Disordered" evidence="5">
    <location>
        <begin position="190"/>
        <end position="244"/>
    </location>
</feature>
<dbReference type="Pfam" id="PF03351">
    <property type="entry name" value="DOMON"/>
    <property type="match status" value="1"/>
</dbReference>
<dbReference type="CDD" id="cd09631">
    <property type="entry name" value="DOMON_DOH"/>
    <property type="match status" value="1"/>
</dbReference>
<dbReference type="SMART" id="SM00664">
    <property type="entry name" value="DoH"/>
    <property type="match status" value="1"/>
</dbReference>